<feature type="region of interest" description="Disordered" evidence="1">
    <location>
        <begin position="43"/>
        <end position="76"/>
    </location>
</feature>
<dbReference type="AlphaFoldDB" id="A0A1G9Z8V9"/>
<protein>
    <submittedName>
        <fullName evidence="2">Uncharacterized protein</fullName>
    </submittedName>
</protein>
<keyword evidence="3" id="KW-1185">Reference proteome</keyword>
<evidence type="ECO:0000313" key="2">
    <source>
        <dbReference type="EMBL" id="SDN17760.1"/>
    </source>
</evidence>
<evidence type="ECO:0000313" key="3">
    <source>
        <dbReference type="Proteomes" id="UP000199063"/>
    </source>
</evidence>
<evidence type="ECO:0000256" key="1">
    <source>
        <dbReference type="SAM" id="MobiDB-lite"/>
    </source>
</evidence>
<dbReference type="STRING" id="1196353.SAMN05444921_12121"/>
<proteinExistence type="predicted"/>
<sequence>MARTVQVVGTGQLLEMSRRLKVAGGSRLKANFARRIRRAAEPLKADMQQTIRTLPIRSEPRKAGKRGGPSPTSRPLRDTVARAVSLSIRTGGNPGARLYADKGKLPPDLKNMPWVMNSANGRIRHPTFGNKGRGGWANQWTTPLWWDKTVAKHQPRIRSEVARVLADVRNSLS</sequence>
<gene>
    <name evidence="2" type="ORF">SAMN05444921_12121</name>
</gene>
<dbReference type="OrthoDB" id="3431442at2"/>
<reference evidence="3" key="1">
    <citation type="submission" date="2016-10" db="EMBL/GenBank/DDBJ databases">
        <authorList>
            <person name="Varghese N."/>
            <person name="Submissions S."/>
        </authorList>
    </citation>
    <scope>NUCLEOTIDE SEQUENCE [LARGE SCALE GENOMIC DNA]</scope>
    <source>
        <strain evidence="3">CGMCC 4.7042</strain>
    </source>
</reference>
<dbReference type="Proteomes" id="UP000199063">
    <property type="component" value="Unassembled WGS sequence"/>
</dbReference>
<dbReference type="GeneID" id="40832604"/>
<dbReference type="RefSeq" id="WP_093659267.1">
    <property type="nucleotide sequence ID" value="NZ_FNHI01000021.1"/>
</dbReference>
<organism evidence="2 3">
    <name type="scientific">Streptomyces wuyuanensis</name>
    <dbReference type="NCBI Taxonomy" id="1196353"/>
    <lineage>
        <taxon>Bacteria</taxon>
        <taxon>Bacillati</taxon>
        <taxon>Actinomycetota</taxon>
        <taxon>Actinomycetes</taxon>
        <taxon>Kitasatosporales</taxon>
        <taxon>Streptomycetaceae</taxon>
        <taxon>Streptomyces</taxon>
    </lineage>
</organism>
<name>A0A1G9Z8V9_9ACTN</name>
<dbReference type="EMBL" id="FNHI01000021">
    <property type="protein sequence ID" value="SDN17760.1"/>
    <property type="molecule type" value="Genomic_DNA"/>
</dbReference>
<accession>A0A1G9Z8V9</accession>